<dbReference type="OrthoDB" id="3458412at2759"/>
<keyword evidence="2" id="KW-1185">Reference proteome</keyword>
<evidence type="ECO:0000313" key="2">
    <source>
        <dbReference type="Proteomes" id="UP000664132"/>
    </source>
</evidence>
<protein>
    <submittedName>
        <fullName evidence="1">Uncharacterized protein</fullName>
    </submittedName>
</protein>
<proteinExistence type="predicted"/>
<reference evidence="1" key="1">
    <citation type="submission" date="2021-02" db="EMBL/GenBank/DDBJ databases">
        <title>Genome sequence Cadophora malorum strain M34.</title>
        <authorList>
            <person name="Stefanovic E."/>
            <person name="Vu D."/>
            <person name="Scully C."/>
            <person name="Dijksterhuis J."/>
            <person name="Roader J."/>
            <person name="Houbraken J."/>
        </authorList>
    </citation>
    <scope>NUCLEOTIDE SEQUENCE</scope>
    <source>
        <strain evidence="1">M34</strain>
    </source>
</reference>
<dbReference type="AlphaFoldDB" id="A0A8H7W8K1"/>
<dbReference type="EMBL" id="JAFJYH010000070">
    <property type="protein sequence ID" value="KAG4421180.1"/>
    <property type="molecule type" value="Genomic_DNA"/>
</dbReference>
<gene>
    <name evidence="1" type="ORF">IFR04_005700</name>
</gene>
<sequence length="135" mass="14577">MATPLKIQVPQGTTSMYLTALSLYEERSQIAVNWTDGSATFGATFVGPNPQYVLADKVFGQPIISLNDSIPKEISVSFKFHDTTHTVSSPATTNVGPQGNGTQVQITGFAASDKKKEKPTTITILFQSNFHGIKK</sequence>
<name>A0A8H7W8K1_9HELO</name>
<comment type="caution">
    <text evidence="1">The sequence shown here is derived from an EMBL/GenBank/DDBJ whole genome shotgun (WGS) entry which is preliminary data.</text>
</comment>
<dbReference type="Proteomes" id="UP000664132">
    <property type="component" value="Unassembled WGS sequence"/>
</dbReference>
<organism evidence="1 2">
    <name type="scientific">Cadophora malorum</name>
    <dbReference type="NCBI Taxonomy" id="108018"/>
    <lineage>
        <taxon>Eukaryota</taxon>
        <taxon>Fungi</taxon>
        <taxon>Dikarya</taxon>
        <taxon>Ascomycota</taxon>
        <taxon>Pezizomycotina</taxon>
        <taxon>Leotiomycetes</taxon>
        <taxon>Helotiales</taxon>
        <taxon>Ploettnerulaceae</taxon>
        <taxon>Cadophora</taxon>
    </lineage>
</organism>
<accession>A0A8H7W8K1</accession>
<evidence type="ECO:0000313" key="1">
    <source>
        <dbReference type="EMBL" id="KAG4421180.1"/>
    </source>
</evidence>